<feature type="compositionally biased region" description="Polar residues" evidence="1">
    <location>
        <begin position="53"/>
        <end position="63"/>
    </location>
</feature>
<organism evidence="2 3">
    <name type="scientific">Ancylobacter novellus (strain ATCC 8093 / DSM 506 / JCM 20403 / CCM 1077 / IAM 12100 / NBRC 12443 / NCIMB 10456)</name>
    <name type="common">Starkeya novella</name>
    <dbReference type="NCBI Taxonomy" id="639283"/>
    <lineage>
        <taxon>Bacteria</taxon>
        <taxon>Pseudomonadati</taxon>
        <taxon>Pseudomonadota</taxon>
        <taxon>Alphaproteobacteria</taxon>
        <taxon>Hyphomicrobiales</taxon>
        <taxon>Xanthobacteraceae</taxon>
        <taxon>Ancylobacter</taxon>
    </lineage>
</organism>
<evidence type="ECO:0000313" key="3">
    <source>
        <dbReference type="Proteomes" id="UP000006633"/>
    </source>
</evidence>
<dbReference type="HOGENOM" id="CLU_2132015_0_0_5"/>
<keyword evidence="3" id="KW-1185">Reference proteome</keyword>
<feature type="region of interest" description="Disordered" evidence="1">
    <location>
        <begin position="14"/>
        <end position="63"/>
    </location>
</feature>
<evidence type="ECO:0000256" key="1">
    <source>
        <dbReference type="SAM" id="MobiDB-lite"/>
    </source>
</evidence>
<dbReference type="EMBL" id="CP002026">
    <property type="protein sequence ID" value="ADH89948.1"/>
    <property type="molecule type" value="Genomic_DNA"/>
</dbReference>
<proteinExistence type="predicted"/>
<dbReference type="KEGG" id="sno:Snov_2654"/>
<gene>
    <name evidence="2" type="ordered locus">Snov_2654</name>
</gene>
<accession>D7A560</accession>
<sequence length="113" mass="12439">MVIAPIGRSAEVIGTMKKASVRPRPDTESPPSPHSQADSANRFTSGAPPSARIFSTPSENNLSRRNTNFKADFRIDDYPLDASMSFWHIGDNRGCCHVVRKAHCPPVLRPLPQ</sequence>
<dbReference type="STRING" id="639283.Snov_2654"/>
<evidence type="ECO:0000313" key="2">
    <source>
        <dbReference type="EMBL" id="ADH89948.1"/>
    </source>
</evidence>
<protein>
    <submittedName>
        <fullName evidence="2">Uncharacterized protein</fullName>
    </submittedName>
</protein>
<reference evidence="2 3" key="1">
    <citation type="journal article" date="2012" name="Stand. Genomic Sci.">
        <title>Complete genome sequence of the facultatively chemolithoautotrophic and methylotrophic alpha Proteobacterium Starkeya novella type strain (ATCC 8093(T)).</title>
        <authorList>
            <person name="Kappler U."/>
            <person name="Davenport K."/>
            <person name="Beatson S."/>
            <person name="Lucas S."/>
            <person name="Lapidus A."/>
            <person name="Copeland A."/>
            <person name="Berry K.W."/>
            <person name="Glavina Del Rio T."/>
            <person name="Hammon N."/>
            <person name="Dalin E."/>
            <person name="Tice H."/>
            <person name="Pitluck S."/>
            <person name="Richardson P."/>
            <person name="Bruce D."/>
            <person name="Goodwin L.A."/>
            <person name="Han C."/>
            <person name="Tapia R."/>
            <person name="Detter J.C."/>
            <person name="Chang Y.J."/>
            <person name="Jeffries C.D."/>
            <person name="Land M."/>
            <person name="Hauser L."/>
            <person name="Kyrpides N.C."/>
            <person name="Goker M."/>
            <person name="Ivanova N."/>
            <person name="Klenk H.P."/>
            <person name="Woyke T."/>
        </authorList>
    </citation>
    <scope>NUCLEOTIDE SEQUENCE [LARGE SCALE GENOMIC DNA]</scope>
    <source>
        <strain evidence="3">ATCC 8093 / DSM 506 / JCM 20403 / CCM 1077 / IAM 12100 / NBRC 12443 / NCIMB 10456</strain>
    </source>
</reference>
<name>D7A560_ANCN5</name>
<dbReference type="Proteomes" id="UP000006633">
    <property type="component" value="Chromosome"/>
</dbReference>
<feature type="compositionally biased region" description="Polar residues" evidence="1">
    <location>
        <begin position="34"/>
        <end position="44"/>
    </location>
</feature>
<dbReference type="AlphaFoldDB" id="D7A560"/>